<comment type="caution">
    <text evidence="3">The sequence shown here is derived from an EMBL/GenBank/DDBJ whole genome shotgun (WGS) entry which is preliminary data.</text>
</comment>
<feature type="coiled-coil region" evidence="1">
    <location>
        <begin position="448"/>
        <end position="475"/>
    </location>
</feature>
<keyword evidence="4" id="KW-1185">Reference proteome</keyword>
<feature type="compositionally biased region" description="Basic and acidic residues" evidence="2">
    <location>
        <begin position="9"/>
        <end position="28"/>
    </location>
</feature>
<organism evidence="3 4">
    <name type="scientific">Hanseniaspora valbyensis NRRL Y-1626</name>
    <dbReference type="NCBI Taxonomy" id="766949"/>
    <lineage>
        <taxon>Eukaryota</taxon>
        <taxon>Fungi</taxon>
        <taxon>Dikarya</taxon>
        <taxon>Ascomycota</taxon>
        <taxon>Saccharomycotina</taxon>
        <taxon>Saccharomycetes</taxon>
        <taxon>Saccharomycodales</taxon>
        <taxon>Saccharomycodaceae</taxon>
        <taxon>Hanseniaspora</taxon>
    </lineage>
</organism>
<name>A0A1B7T9Z3_9ASCO</name>
<feature type="region of interest" description="Disordered" evidence="2">
    <location>
        <begin position="78"/>
        <end position="102"/>
    </location>
</feature>
<accession>A0A1B7T9Z3</accession>
<evidence type="ECO:0000256" key="1">
    <source>
        <dbReference type="SAM" id="Coils"/>
    </source>
</evidence>
<reference evidence="4" key="1">
    <citation type="journal article" date="2016" name="Proc. Natl. Acad. Sci. U.S.A.">
        <title>Comparative genomics of biotechnologically important yeasts.</title>
        <authorList>
            <person name="Riley R."/>
            <person name="Haridas S."/>
            <person name="Wolfe K.H."/>
            <person name="Lopes M.R."/>
            <person name="Hittinger C.T."/>
            <person name="Goeker M."/>
            <person name="Salamov A.A."/>
            <person name="Wisecaver J.H."/>
            <person name="Long T.M."/>
            <person name="Calvey C.H."/>
            <person name="Aerts A.L."/>
            <person name="Barry K.W."/>
            <person name="Choi C."/>
            <person name="Clum A."/>
            <person name="Coughlan A.Y."/>
            <person name="Deshpande S."/>
            <person name="Douglass A.P."/>
            <person name="Hanson S.J."/>
            <person name="Klenk H.-P."/>
            <person name="LaButti K.M."/>
            <person name="Lapidus A."/>
            <person name="Lindquist E.A."/>
            <person name="Lipzen A.M."/>
            <person name="Meier-Kolthoff J.P."/>
            <person name="Ohm R.A."/>
            <person name="Otillar R.P."/>
            <person name="Pangilinan J.L."/>
            <person name="Peng Y."/>
            <person name="Rokas A."/>
            <person name="Rosa C.A."/>
            <person name="Scheuner C."/>
            <person name="Sibirny A.A."/>
            <person name="Slot J.C."/>
            <person name="Stielow J.B."/>
            <person name="Sun H."/>
            <person name="Kurtzman C.P."/>
            <person name="Blackwell M."/>
            <person name="Grigoriev I.V."/>
            <person name="Jeffries T.W."/>
        </authorList>
    </citation>
    <scope>NUCLEOTIDE SEQUENCE [LARGE SCALE GENOMIC DNA]</scope>
    <source>
        <strain evidence="4">NRRL Y-1626</strain>
    </source>
</reference>
<evidence type="ECO:0000256" key="2">
    <source>
        <dbReference type="SAM" id="MobiDB-lite"/>
    </source>
</evidence>
<gene>
    <name evidence="3" type="ORF">HANVADRAFT_53865</name>
</gene>
<dbReference type="OrthoDB" id="3973058at2759"/>
<feature type="compositionally biased region" description="Basic residues" evidence="2">
    <location>
        <begin position="87"/>
        <end position="102"/>
    </location>
</feature>
<keyword evidence="1" id="KW-0175">Coiled coil</keyword>
<evidence type="ECO:0000313" key="3">
    <source>
        <dbReference type="EMBL" id="OBA25535.1"/>
    </source>
</evidence>
<feature type="region of interest" description="Disordered" evidence="2">
    <location>
        <begin position="607"/>
        <end position="626"/>
    </location>
</feature>
<dbReference type="Proteomes" id="UP000092321">
    <property type="component" value="Unassembled WGS sequence"/>
</dbReference>
<evidence type="ECO:0000313" key="4">
    <source>
        <dbReference type="Proteomes" id="UP000092321"/>
    </source>
</evidence>
<protein>
    <submittedName>
        <fullName evidence="3">Uncharacterized protein</fullName>
    </submittedName>
</protein>
<feature type="region of interest" description="Disordered" evidence="2">
    <location>
        <begin position="1"/>
        <end position="29"/>
    </location>
</feature>
<dbReference type="AlphaFoldDB" id="A0A1B7T9Z3"/>
<dbReference type="EMBL" id="LXPE01000077">
    <property type="protein sequence ID" value="OBA25535.1"/>
    <property type="molecule type" value="Genomic_DNA"/>
</dbReference>
<proteinExistence type="predicted"/>
<sequence length="774" mass="87463">MSTVNSESKYAENDRLIQENFSNKKEKISSSLNKTQKFQDFDTCTETSIPESLVSDVTEPIQSDYLLPISSRSLIIHKGKESSTKQSSKKQKHLKKHMKQKNKKKVQKDNLFYSFAKSSALLKLNAISAVSNDTPFISYDDLSKKIPLQSDSTLFSPIKSSETVGIFGDSQENIHSLKTSQNFSGKKLNILNPETSPFLINSSIITGKNKLEKNNVNEKSIDDLSETSSKNIFYQLNSNKIKTSDDRNLKSNTPFHVSVLSFAGDCFSSNLTEDKGIISTSDFKLENINDIVDDGDVDLDQFMELESKKYEAVNESVSGAEKQMEDIGIFINDLKKEERKQKIKEKKDKIKNIFSSVSNFSASNLTKSPLSLYTSIEKIDIIPNSLSVTEPLTSLGSCNNMMPLSLNKNTGKIENSIENNTTLESCFSEHSSHYPQTNLSPPESFLGIQEMLENNDDTIATVKEEENSILSLEENESFLQNGKNNSVTMENRFHRLKRAGTHKWSKLMSNFYKEPENSHNNLLNPETGISVNTIVKKHGAEELSVLKKDYASGLETEILRKLHFKLDDNEENLETQELEKSTTFKFAPKYQKYRTLHDLIKDGANPSDQISFSPLKGSDTTDSETHNSRFSRKWWIFGTLGERHGNNKNKNSYLSIDSSKLEPDIVLNKNKKETSVSYDSINMSPVDADYEILSKNIKPESMLRKLARNLTKKGKNSENTDTNFSNKESMKRDKALSVSFVKYTTNIYDDKNSAYASKPVTSDFQTKSILKNVD</sequence>